<evidence type="ECO:0000313" key="3">
    <source>
        <dbReference type="EMBL" id="OAA41266.1"/>
    </source>
</evidence>
<proteinExistence type="inferred from homology"/>
<evidence type="ECO:0000256" key="2">
    <source>
        <dbReference type="SAM" id="Phobius"/>
    </source>
</evidence>
<dbReference type="PANTHER" id="PTHR33365">
    <property type="entry name" value="YALI0B05434P"/>
    <property type="match status" value="1"/>
</dbReference>
<dbReference type="AlphaFoldDB" id="A0A167CJI2"/>
<dbReference type="OrthoDB" id="3687641at2759"/>
<dbReference type="OMA" id="NVEGFHH"/>
<evidence type="ECO:0008006" key="5">
    <source>
        <dbReference type="Google" id="ProtNLM"/>
    </source>
</evidence>
<keyword evidence="4" id="KW-1185">Reference proteome</keyword>
<dbReference type="GO" id="GO:0043386">
    <property type="term" value="P:mycotoxin biosynthetic process"/>
    <property type="evidence" value="ECO:0007669"/>
    <property type="project" value="InterPro"/>
</dbReference>
<feature type="transmembrane region" description="Helical" evidence="2">
    <location>
        <begin position="40"/>
        <end position="60"/>
    </location>
</feature>
<evidence type="ECO:0000313" key="4">
    <source>
        <dbReference type="Proteomes" id="UP000243498"/>
    </source>
</evidence>
<protein>
    <recommendedName>
        <fullName evidence="5">Tat pathway signal sequence</fullName>
    </recommendedName>
</protein>
<comment type="similarity">
    <text evidence="1">Belongs to the ustYa family.</text>
</comment>
<dbReference type="InterPro" id="IPR021765">
    <property type="entry name" value="UstYa-like"/>
</dbReference>
<gene>
    <name evidence="3" type="ORF">NOR_05344</name>
</gene>
<evidence type="ECO:0000256" key="1">
    <source>
        <dbReference type="ARBA" id="ARBA00035112"/>
    </source>
</evidence>
<keyword evidence="2" id="KW-1133">Transmembrane helix</keyword>
<reference evidence="3 4" key="1">
    <citation type="journal article" date="2016" name="Genome Biol. Evol.">
        <title>Divergent and convergent evolution of fungal pathogenicity.</title>
        <authorList>
            <person name="Shang Y."/>
            <person name="Xiao G."/>
            <person name="Zheng P."/>
            <person name="Cen K."/>
            <person name="Zhan S."/>
            <person name="Wang C."/>
        </authorList>
    </citation>
    <scope>NUCLEOTIDE SEQUENCE [LARGE SCALE GENOMIC DNA]</scope>
    <source>
        <strain evidence="3 4">RCEF 4871</strain>
    </source>
</reference>
<dbReference type="EMBL" id="AZHC01000016">
    <property type="protein sequence ID" value="OAA41266.1"/>
    <property type="molecule type" value="Genomic_DNA"/>
</dbReference>
<name>A0A167CJI2_METRR</name>
<dbReference type="PANTHER" id="PTHR33365:SF13">
    <property type="entry name" value="TAT PATHWAY SIGNAL SEQUENCE"/>
    <property type="match status" value="1"/>
</dbReference>
<dbReference type="STRING" id="1081105.A0A167CJI2"/>
<organism evidence="3 4">
    <name type="scientific">Metarhizium rileyi (strain RCEF 4871)</name>
    <name type="common">Nomuraea rileyi</name>
    <dbReference type="NCBI Taxonomy" id="1649241"/>
    <lineage>
        <taxon>Eukaryota</taxon>
        <taxon>Fungi</taxon>
        <taxon>Dikarya</taxon>
        <taxon>Ascomycota</taxon>
        <taxon>Pezizomycotina</taxon>
        <taxon>Sordariomycetes</taxon>
        <taxon>Hypocreomycetidae</taxon>
        <taxon>Hypocreales</taxon>
        <taxon>Clavicipitaceae</taxon>
        <taxon>Metarhizium</taxon>
    </lineage>
</organism>
<dbReference type="Proteomes" id="UP000243498">
    <property type="component" value="Unassembled WGS sequence"/>
</dbReference>
<comment type="caution">
    <text evidence="3">The sequence shown here is derived from an EMBL/GenBank/DDBJ whole genome shotgun (WGS) entry which is preliminary data.</text>
</comment>
<accession>A0A167CJI2</accession>
<dbReference type="Pfam" id="PF11807">
    <property type="entry name" value="UstYa"/>
    <property type="match status" value="1"/>
</dbReference>
<sequence>MSKESHRHRLLPGGSDYSEDELELSQNELLGQPETSSWPLAQLCFFFTFLVVACIASFWAGTRVTARQSSLDAECAAHTTQWSPVLKDVHVKYEPQLFNGTFMRESIYRQEGSPEVDKAWEDLGVDYRAGIISYEDGLASGLKPSFVQRAAKYGGGFLVNVEGMHHLHCLNLLRKSLYFNYDHYKQLGDHEFINKEVILRPHITHCLDAVRQVLMCNVDTGVLGQVWAGSERPFPFPDFNTNHKCKNYDEIRVWAMRLQRPPNNEIPADYLAKPRPGDVLPSVP</sequence>
<keyword evidence="2" id="KW-0812">Transmembrane</keyword>
<keyword evidence="2" id="KW-0472">Membrane</keyword>